<feature type="compositionally biased region" description="Basic and acidic residues" evidence="1">
    <location>
        <begin position="13"/>
        <end position="35"/>
    </location>
</feature>
<evidence type="ECO:0000313" key="3">
    <source>
        <dbReference type="Proteomes" id="UP001283361"/>
    </source>
</evidence>
<sequence>MSISGTLVTLTSDPHKKGSSEVDNFQADRREKEGRDNLLLTRRAMSKSWQGMGGGVRQPSSNAESNEHDCDLRSNSVSYRRDRLYFGSRKANAKKTTKPKIFHPIDSTKRRQRGQDAAPTTWVWDGKKETIQNAEYVTTNGRVSKPNSHKVIQKSDIPLLRGHRAVPSFRLGGLFIIRLGLP</sequence>
<evidence type="ECO:0000256" key="1">
    <source>
        <dbReference type="SAM" id="MobiDB-lite"/>
    </source>
</evidence>
<feature type="region of interest" description="Disordered" evidence="1">
    <location>
        <begin position="47"/>
        <end position="70"/>
    </location>
</feature>
<comment type="caution">
    <text evidence="2">The sequence shown here is derived from an EMBL/GenBank/DDBJ whole genome shotgun (WGS) entry which is preliminary data.</text>
</comment>
<organism evidence="2 3">
    <name type="scientific">Elysia crispata</name>
    <name type="common">lettuce slug</name>
    <dbReference type="NCBI Taxonomy" id="231223"/>
    <lineage>
        <taxon>Eukaryota</taxon>
        <taxon>Metazoa</taxon>
        <taxon>Spiralia</taxon>
        <taxon>Lophotrochozoa</taxon>
        <taxon>Mollusca</taxon>
        <taxon>Gastropoda</taxon>
        <taxon>Heterobranchia</taxon>
        <taxon>Euthyneura</taxon>
        <taxon>Panpulmonata</taxon>
        <taxon>Sacoglossa</taxon>
        <taxon>Placobranchoidea</taxon>
        <taxon>Plakobranchidae</taxon>
        <taxon>Elysia</taxon>
    </lineage>
</organism>
<gene>
    <name evidence="2" type="ORF">RRG08_052228</name>
</gene>
<dbReference type="Proteomes" id="UP001283361">
    <property type="component" value="Unassembled WGS sequence"/>
</dbReference>
<feature type="region of interest" description="Disordered" evidence="1">
    <location>
        <begin position="1"/>
        <end position="35"/>
    </location>
</feature>
<feature type="compositionally biased region" description="Polar residues" evidence="1">
    <location>
        <begin position="1"/>
        <end position="12"/>
    </location>
</feature>
<name>A0AAE0ZZ59_9GAST</name>
<evidence type="ECO:0000313" key="2">
    <source>
        <dbReference type="EMBL" id="KAK3778373.1"/>
    </source>
</evidence>
<protein>
    <submittedName>
        <fullName evidence="2">Uncharacterized protein</fullName>
    </submittedName>
</protein>
<dbReference type="AlphaFoldDB" id="A0AAE0ZZ59"/>
<reference evidence="2" key="1">
    <citation type="journal article" date="2023" name="G3 (Bethesda)">
        <title>A reference genome for the long-term kleptoplast-retaining sea slug Elysia crispata morphotype clarki.</title>
        <authorList>
            <person name="Eastman K.E."/>
            <person name="Pendleton A.L."/>
            <person name="Shaikh M.A."/>
            <person name="Suttiyut T."/>
            <person name="Ogas R."/>
            <person name="Tomko P."/>
            <person name="Gavelis G."/>
            <person name="Widhalm J.R."/>
            <person name="Wisecaver J.H."/>
        </authorList>
    </citation>
    <scope>NUCLEOTIDE SEQUENCE</scope>
    <source>
        <strain evidence="2">ECLA1</strain>
    </source>
</reference>
<keyword evidence="3" id="KW-1185">Reference proteome</keyword>
<accession>A0AAE0ZZ59</accession>
<dbReference type="EMBL" id="JAWDGP010002971">
    <property type="protein sequence ID" value="KAK3778373.1"/>
    <property type="molecule type" value="Genomic_DNA"/>
</dbReference>
<proteinExistence type="predicted"/>